<dbReference type="AlphaFoldDB" id="A0A845A3G5"/>
<dbReference type="InterPro" id="IPR032710">
    <property type="entry name" value="NTF2-like_dom_sf"/>
</dbReference>
<evidence type="ECO:0000313" key="2">
    <source>
        <dbReference type="EMBL" id="MXO94170.1"/>
    </source>
</evidence>
<evidence type="ECO:0000313" key="3">
    <source>
        <dbReference type="Proteomes" id="UP000460626"/>
    </source>
</evidence>
<protein>
    <submittedName>
        <fullName evidence="2">Nuclear transport factor 2 family protein</fullName>
    </submittedName>
</protein>
<proteinExistence type="predicted"/>
<dbReference type="RefSeq" id="WP_131453421.1">
    <property type="nucleotide sequence ID" value="NZ_BMJK01000002.1"/>
</dbReference>
<name>A0A845A3G5_9SPHN</name>
<dbReference type="CDD" id="cd00531">
    <property type="entry name" value="NTF2_like"/>
    <property type="match status" value="1"/>
</dbReference>
<reference evidence="2 3" key="1">
    <citation type="submission" date="2019-12" db="EMBL/GenBank/DDBJ databases">
        <title>Genomic-based taxomic classification of the family Erythrobacteraceae.</title>
        <authorList>
            <person name="Xu L."/>
        </authorList>
    </citation>
    <scope>NUCLEOTIDE SEQUENCE [LARGE SCALE GENOMIC DNA]</scope>
    <source>
        <strain evidence="2 3">RC4-10-4</strain>
    </source>
</reference>
<comment type="caution">
    <text evidence="2">The sequence shown here is derived from an EMBL/GenBank/DDBJ whole genome shotgun (WGS) entry which is preliminary data.</text>
</comment>
<gene>
    <name evidence="2" type="ORF">GRI62_11245</name>
</gene>
<keyword evidence="3" id="KW-1185">Reference proteome</keyword>
<dbReference type="Pfam" id="PF13577">
    <property type="entry name" value="SnoaL_4"/>
    <property type="match status" value="1"/>
</dbReference>
<evidence type="ECO:0000259" key="1">
    <source>
        <dbReference type="Pfam" id="PF13577"/>
    </source>
</evidence>
<dbReference type="Gene3D" id="3.10.450.50">
    <property type="match status" value="1"/>
</dbReference>
<dbReference type="EMBL" id="WTYH01000001">
    <property type="protein sequence ID" value="MXO94170.1"/>
    <property type="molecule type" value="Genomic_DNA"/>
</dbReference>
<feature type="domain" description="SnoaL-like" evidence="1">
    <location>
        <begin position="9"/>
        <end position="134"/>
    </location>
</feature>
<sequence length="141" mass="15510">MTEQERRAIETDVTRLVHEYVWANDAQDWARCAALCTDDAVLLRPSGGDPIVGRAAILASFTARPARAQRHVMANVLVDVVSEGEARVRSVIVLYVGDAAAEGLPVQDARSPLIGTYEDRCVRCAEGWRFAERRGGLDFKP</sequence>
<organism evidence="2 3">
    <name type="scientific">Aurantiacibacter arachoides</name>
    <dbReference type="NCBI Taxonomy" id="1850444"/>
    <lineage>
        <taxon>Bacteria</taxon>
        <taxon>Pseudomonadati</taxon>
        <taxon>Pseudomonadota</taxon>
        <taxon>Alphaproteobacteria</taxon>
        <taxon>Sphingomonadales</taxon>
        <taxon>Erythrobacteraceae</taxon>
        <taxon>Aurantiacibacter</taxon>
    </lineage>
</organism>
<accession>A0A845A3G5</accession>
<dbReference type="OrthoDB" id="2860904at2"/>
<dbReference type="SUPFAM" id="SSF54427">
    <property type="entry name" value="NTF2-like"/>
    <property type="match status" value="1"/>
</dbReference>
<dbReference type="Proteomes" id="UP000460626">
    <property type="component" value="Unassembled WGS sequence"/>
</dbReference>
<dbReference type="InterPro" id="IPR037401">
    <property type="entry name" value="SnoaL-like"/>
</dbReference>